<evidence type="ECO:0000259" key="7">
    <source>
        <dbReference type="PROSITE" id="PS50171"/>
    </source>
</evidence>
<feature type="compositionally biased region" description="Basic and acidic residues" evidence="6">
    <location>
        <begin position="1802"/>
        <end position="1813"/>
    </location>
</feature>
<accession>A0A3P9PRQ1</accession>
<feature type="region of interest" description="Disordered" evidence="6">
    <location>
        <begin position="851"/>
        <end position="880"/>
    </location>
</feature>
<feature type="region of interest" description="Disordered" evidence="6">
    <location>
        <begin position="523"/>
        <end position="692"/>
    </location>
</feature>
<feature type="compositionally biased region" description="Basic and acidic residues" evidence="6">
    <location>
        <begin position="1328"/>
        <end position="1359"/>
    </location>
</feature>
<dbReference type="Bgee" id="ENSPREG00000016569">
    <property type="expression patterns" value="Expressed in caudal fin and 1 other cell type or tissue"/>
</dbReference>
<dbReference type="SUPFAM" id="SSF54928">
    <property type="entry name" value="RNA-binding domain, RBD"/>
    <property type="match status" value="1"/>
</dbReference>
<dbReference type="GeneTree" id="ENSGT01120000272067"/>
<feature type="region of interest" description="Disordered" evidence="6">
    <location>
        <begin position="958"/>
        <end position="1158"/>
    </location>
</feature>
<dbReference type="InterPro" id="IPR000690">
    <property type="entry name" value="Matrin/U1-C_Znf_C2H2"/>
</dbReference>
<feature type="compositionally biased region" description="Basic and acidic residues" evidence="6">
    <location>
        <begin position="1499"/>
        <end position="1515"/>
    </location>
</feature>
<feature type="compositionally biased region" description="Polar residues" evidence="6">
    <location>
        <begin position="1250"/>
        <end position="1264"/>
    </location>
</feature>
<feature type="compositionally biased region" description="Basic residues" evidence="6">
    <location>
        <begin position="632"/>
        <end position="643"/>
    </location>
</feature>
<feature type="region of interest" description="Disordered" evidence="6">
    <location>
        <begin position="328"/>
        <end position="451"/>
    </location>
</feature>
<feature type="compositionally biased region" description="Basic and acidic residues" evidence="6">
    <location>
        <begin position="1935"/>
        <end position="1953"/>
    </location>
</feature>
<feature type="compositionally biased region" description="Basic and acidic residues" evidence="6">
    <location>
        <begin position="1132"/>
        <end position="1156"/>
    </location>
</feature>
<dbReference type="InterPro" id="IPR003604">
    <property type="entry name" value="Matrin/U1-like-C_Znf_C2H2"/>
</dbReference>
<sequence length="2088" mass="230861">MSHPVYNPFNPGKRIRPQGPYVQPAGQMEMNPLRPPPHPCAGSNSSSSGSTAINCGPSGGPIPSLLSLPINYRPERSTVPVDKDIDQCLELNISRAREEAMQNSASQNTQFTNVQRDTFPSTNTGMQSYLAPPAAQVNSPFTAERNGTSLNWTSVEESSKMYPSAPPTFLGSGEGGKQSFVGLGNYDTCMSDKSAPPWESIHSTYTSESATDILQQFGLLREDLHCLTSYPEHQITPDNLPFILRQIRLEKETRAPTSVHSTSYNEAQPMRSMGEMDELITSRGPVLDPDQVTLTVVKQSKVIDYGHSSKSELSSFGQLNKDTDLRQLMPEVPPKNPGPAHQAASETQLSKPPSNLIRGVHPGRPGLVLIGSNVQSHDDNQRKSTGQASKAPDLEMKNKTKGGPKQRLQRHQGPPQSATKPPPLLQHMHPAPPNPGPSTMDAMTRAGPPNHLPPLALMEDCSAAIPRLFPHTCSLCIKQCTNLKDWLSHQNTGLHLENTTLLRNRYPEWDGRTPEFLSASTLDFHPKHATPGHNLQNRQQTSFQKNVSRLPAPHRRRGSEDRKEKRDRRFSPARSQSPLHHHGSESRRERRRSRSRSPHTSKHTYRPRSDSYDRQTSSHYRSRSRSCDRLSSPRRREAKRSSPRRSYERRSSPRRSDERRSSPRRSHERRSSGERSASGHRRSRSADRLAKRILGKKAVQSLSKQSDLEAMVKTLAPVLLAELVNLKSSAASSSSKTEKKTSSHKSSKAMSSLPKSGTSSSTKPAPGRSMSPFMVNFSGVFTSLSHTDMVESMEKFGKVKSLVMYRSTKKARVIFEKAEDAKKLQCLTRCNVKGLPISVDKPLGTILKKSLQKTAPQKKSGVSSSENTKSHITVKVKKLASSETKNNTAGKFVSKAKVLVSKAKGIATKKVSKTVSKSRMNAKSTGKTVGWKNKASVIPKSKIAGKRPPADKAKKLVTNSKLVRDGVKSAPNKASGVRKQPNKTAAGKTSTSKLRATIKAGRKSAKTEEKSAKSEEKPMRSEAKFKIKPVKSEEKSVKASSEKQKSTATSVEDRKTKTEAVEKQKWSLRKTDTQQVSQTFAKASAESSTITSVSDPGKNAAELPRVDDDGFKALTAGTDKNRLTEGAASENGNKESKMTPEDAKQKNPPHTKDKTLHSLGEFDELDFYSGDFVTVDEINEDVEDMVVEDHSFSSKPTSRETKDKQSSASRKTSTNSSSSKSSKGNSSSRSTSSSANKQKSLHESKKSETKTTSARGTKSFSSLSRFVKTPPSSGQKSQSNQSKTPVRSSKPSSAGGSVSSPAAATKSSVKTQSVHKKDVKPTQGAVARSDHHVSAESCSAKKDESVNKMKKTQAKDKKNGNSTEETAGNENKQVLNSVNEKPDEQKNKDDNQDRRTEIQISGPEQDQLTHQGADNDTGPSDECQEMEVDESTKLQDGALKDQAATADDGKEVPITTQVSEKGETKEAQSSDGPSVRDTSDKNQVTSEETNQTPNSSSVKQKDDILLSKRVCETSREVGQTSNEDHNGRKDTLKDQKLVVPTDLLPKAEDEPTDKETYKVIDSLDDQPTKTETESERATKDSKIVSRDLKPTGQGQSKSKTSKGEKEKSPKEQDKTKPAVRTKDSKTETGSLEDFEEMVYKVVDSIEDDSVQEPSTTRSCSRRRTPRGNKKDEKTSPPVEEPKKSDDKEEEVFTVLDSVEEESPSKKPAVTRSTRGRRENTAKKVEESTKTKQDKTPTRRRHTPVRDSKDKEKEKTPKKDVPLKDSAPTKKSDTGEADATHQELDNVEYDQPTTQKPRRGRPKKDSKTSKKQTEEEKEPVYQIVDSLEDQEKNMTVESSLQKESKTNIEMAADDNTVSSQIKYPIGGEDDEAGGAREDQPAEKQRSTSKIDFKKEEERKELMEVATDESVILPERGEKDVSAAATYNREITEEETREVVAPKEAEEDRREKQGTREQSVGRLKDWSNSDEAGKNDEKEDKEENVQTSNSSKRKHDDNTVVDEQEKDFTKPEAKRSCSLSPSVPVDFQLPPFDPSNPLGEEFVVPKSGFFCNLCSIFYLNESTAKKIHCSSQKHYSNLQKHYQKLKLKTS</sequence>
<dbReference type="GO" id="GO:0005634">
    <property type="term" value="C:nucleus"/>
    <property type="evidence" value="ECO:0007669"/>
    <property type="project" value="UniProtKB-SubCell"/>
</dbReference>
<reference evidence="9" key="1">
    <citation type="submission" date="2013-11" db="EMBL/GenBank/DDBJ databases">
        <title>The genomic landscape of the Guanapo guppy.</title>
        <authorList>
            <person name="Kuenstner A."/>
            <person name="Dreyer C."/>
        </authorList>
    </citation>
    <scope>NUCLEOTIDE SEQUENCE</scope>
    <source>
        <strain evidence="9">Guanapo</strain>
    </source>
</reference>
<feature type="compositionally biased region" description="Basic and acidic residues" evidence="6">
    <location>
        <begin position="1545"/>
        <end position="1558"/>
    </location>
</feature>
<feature type="region of interest" description="Disordered" evidence="6">
    <location>
        <begin position="1"/>
        <end position="58"/>
    </location>
</feature>
<feature type="compositionally biased region" description="Basic residues" evidence="6">
    <location>
        <begin position="399"/>
        <end position="410"/>
    </location>
</feature>
<feature type="compositionally biased region" description="Acidic residues" evidence="6">
    <location>
        <begin position="1687"/>
        <end position="1701"/>
    </location>
</feature>
<feature type="compositionally biased region" description="Polar residues" evidence="6">
    <location>
        <begin position="533"/>
        <end position="547"/>
    </location>
</feature>
<evidence type="ECO:0000256" key="6">
    <source>
        <dbReference type="SAM" id="MobiDB-lite"/>
    </source>
</evidence>
<dbReference type="PROSITE" id="PS50171">
    <property type="entry name" value="ZF_MATRIN"/>
    <property type="match status" value="1"/>
</dbReference>
<feature type="compositionally biased region" description="Basic and acidic residues" evidence="6">
    <location>
        <begin position="1005"/>
        <end position="1072"/>
    </location>
</feature>
<feature type="compositionally biased region" description="Basic and acidic residues" evidence="6">
    <location>
        <begin position="1828"/>
        <end position="1845"/>
    </location>
</feature>
<dbReference type="STRING" id="8081.ENSPREP00000024552"/>
<feature type="compositionally biased region" description="Low complexity" evidence="6">
    <location>
        <begin position="1272"/>
        <end position="1304"/>
    </location>
</feature>
<evidence type="ECO:0000256" key="4">
    <source>
        <dbReference type="ARBA" id="ARBA00022833"/>
    </source>
</evidence>
<feature type="region of interest" description="Disordered" evidence="6">
    <location>
        <begin position="729"/>
        <end position="768"/>
    </location>
</feature>
<feature type="compositionally biased region" description="Basic and acidic residues" evidence="6">
    <location>
        <begin position="1187"/>
        <end position="1205"/>
    </location>
</feature>
<feature type="compositionally biased region" description="Basic and acidic residues" evidence="6">
    <location>
        <begin position="558"/>
        <end position="570"/>
    </location>
</feature>
<feature type="compositionally biased region" description="Basic and acidic residues" evidence="6">
    <location>
        <begin position="2004"/>
        <end position="2013"/>
    </location>
</feature>
<keyword evidence="2" id="KW-0479">Metal-binding</keyword>
<evidence type="ECO:0000256" key="2">
    <source>
        <dbReference type="ARBA" id="ARBA00022723"/>
    </source>
</evidence>
<feature type="compositionally biased region" description="Basic and acidic residues" evidence="6">
    <location>
        <begin position="1872"/>
        <end position="1901"/>
    </location>
</feature>
<organism evidence="8 9">
    <name type="scientific">Poecilia reticulata</name>
    <name type="common">Guppy</name>
    <name type="synonym">Acanthophacelus reticulatus</name>
    <dbReference type="NCBI Taxonomy" id="8081"/>
    <lineage>
        <taxon>Eukaryota</taxon>
        <taxon>Metazoa</taxon>
        <taxon>Chordata</taxon>
        <taxon>Craniata</taxon>
        <taxon>Vertebrata</taxon>
        <taxon>Euteleostomi</taxon>
        <taxon>Actinopterygii</taxon>
        <taxon>Neopterygii</taxon>
        <taxon>Teleostei</taxon>
        <taxon>Neoteleostei</taxon>
        <taxon>Acanthomorphata</taxon>
        <taxon>Ovalentaria</taxon>
        <taxon>Atherinomorphae</taxon>
        <taxon>Cyprinodontiformes</taxon>
        <taxon>Poeciliidae</taxon>
        <taxon>Poeciliinae</taxon>
        <taxon>Poecilia</taxon>
    </lineage>
</organism>
<protein>
    <recommendedName>
        <fullName evidence="7">Matrin-type domain-containing protein</fullName>
    </recommendedName>
</protein>
<feature type="domain" description="Matrin-type" evidence="7">
    <location>
        <begin position="2047"/>
        <end position="2078"/>
    </location>
</feature>
<evidence type="ECO:0000256" key="5">
    <source>
        <dbReference type="ARBA" id="ARBA00023242"/>
    </source>
</evidence>
<feature type="compositionally biased region" description="Basic and acidic residues" evidence="6">
    <location>
        <begin position="1601"/>
        <end position="1626"/>
    </location>
</feature>
<proteinExistence type="predicted"/>
<feature type="compositionally biased region" description="Basic and acidic residues" evidence="6">
    <location>
        <begin position="1522"/>
        <end position="1536"/>
    </location>
</feature>
<dbReference type="Proteomes" id="UP000242638">
    <property type="component" value="Unassembled WGS sequence"/>
</dbReference>
<feature type="compositionally biased region" description="Basic and acidic residues" evidence="6">
    <location>
        <begin position="1668"/>
        <end position="1686"/>
    </location>
</feature>
<feature type="compositionally biased region" description="Polar residues" evidence="6">
    <location>
        <begin position="344"/>
        <end position="353"/>
    </location>
</feature>
<dbReference type="GO" id="GO:0008270">
    <property type="term" value="F:zinc ion binding"/>
    <property type="evidence" value="ECO:0007669"/>
    <property type="project" value="UniProtKB-KW"/>
</dbReference>
<feature type="compositionally biased region" description="Pro residues" evidence="6">
    <location>
        <begin position="420"/>
        <end position="436"/>
    </location>
</feature>
<evidence type="ECO:0000313" key="8">
    <source>
        <dbReference type="Ensembl" id="ENSPREP00000024552.1"/>
    </source>
</evidence>
<evidence type="ECO:0000313" key="9">
    <source>
        <dbReference type="Proteomes" id="UP000242638"/>
    </source>
</evidence>
<dbReference type="InterPro" id="IPR035979">
    <property type="entry name" value="RBD_domain_sf"/>
</dbReference>
<reference evidence="8" key="2">
    <citation type="submission" date="2025-08" db="UniProtKB">
        <authorList>
            <consortium name="Ensembl"/>
        </authorList>
    </citation>
    <scope>IDENTIFICATION</scope>
    <source>
        <strain evidence="8">Guanapo</strain>
    </source>
</reference>
<comment type="subcellular location">
    <subcellularLocation>
        <location evidence="1">Nucleus</location>
    </subcellularLocation>
</comment>
<keyword evidence="3" id="KW-0863">Zinc-finger</keyword>
<dbReference type="GO" id="GO:0003676">
    <property type="term" value="F:nucleic acid binding"/>
    <property type="evidence" value="ECO:0007669"/>
    <property type="project" value="InterPro"/>
</dbReference>
<feature type="compositionally biased region" description="Polar residues" evidence="6">
    <location>
        <begin position="1073"/>
        <end position="1094"/>
    </location>
</feature>
<dbReference type="OMA" id="EVQKNPM"/>
<keyword evidence="5" id="KW-0539">Nucleus</keyword>
<feature type="compositionally biased region" description="Basic and acidic residues" evidence="6">
    <location>
        <begin position="1380"/>
        <end position="1397"/>
    </location>
</feature>
<keyword evidence="4" id="KW-0862">Zinc</keyword>
<feature type="compositionally biased region" description="Basic and acidic residues" evidence="6">
    <location>
        <begin position="1240"/>
        <end position="1249"/>
    </location>
</feature>
<feature type="region of interest" description="Disordered" evidence="6">
    <location>
        <begin position="1185"/>
        <end position="2019"/>
    </location>
</feature>
<feature type="compositionally biased region" description="Low complexity" evidence="6">
    <location>
        <begin position="748"/>
        <end position="764"/>
    </location>
</feature>
<feature type="compositionally biased region" description="Polar residues" evidence="6">
    <location>
        <begin position="852"/>
        <end position="871"/>
    </location>
</feature>
<reference evidence="8" key="3">
    <citation type="submission" date="2025-09" db="UniProtKB">
        <authorList>
            <consortium name="Ensembl"/>
        </authorList>
    </citation>
    <scope>IDENTIFICATION</scope>
    <source>
        <strain evidence="8">Guanapo</strain>
    </source>
</reference>
<feature type="compositionally biased region" description="Polar residues" evidence="6">
    <location>
        <begin position="1360"/>
        <end position="1379"/>
    </location>
</feature>
<feature type="compositionally biased region" description="Low complexity" evidence="6">
    <location>
        <begin position="1206"/>
        <end position="1238"/>
    </location>
</feature>
<feature type="compositionally biased region" description="Basic and acidic residues" evidence="6">
    <location>
        <begin position="1960"/>
        <end position="1982"/>
    </location>
</feature>
<feature type="compositionally biased region" description="Polar residues" evidence="6">
    <location>
        <begin position="1481"/>
        <end position="1498"/>
    </location>
</feature>
<evidence type="ECO:0000256" key="3">
    <source>
        <dbReference type="ARBA" id="ARBA00022771"/>
    </source>
</evidence>
<feature type="compositionally biased region" description="Basic and acidic residues" evidence="6">
    <location>
        <begin position="1743"/>
        <end position="1783"/>
    </location>
</feature>
<feature type="compositionally biased region" description="Basic and acidic residues" evidence="6">
    <location>
        <begin position="645"/>
        <end position="661"/>
    </location>
</feature>
<dbReference type="Ensembl" id="ENSPRET00000024799.1">
    <property type="protein sequence ID" value="ENSPREP00000024552.1"/>
    <property type="gene ID" value="ENSPREG00000016569.1"/>
</dbReference>
<evidence type="ECO:0000256" key="1">
    <source>
        <dbReference type="ARBA" id="ARBA00004123"/>
    </source>
</evidence>
<name>A0A3P9PRQ1_POERE</name>
<dbReference type="SMART" id="SM00451">
    <property type="entry name" value="ZnF_U1"/>
    <property type="match status" value="2"/>
</dbReference>
<keyword evidence="9" id="KW-1185">Reference proteome</keyword>
<feature type="compositionally biased region" description="Basic and acidic residues" evidence="6">
    <location>
        <begin position="1566"/>
        <end position="1589"/>
    </location>
</feature>
<feature type="compositionally biased region" description="Basic residues" evidence="6">
    <location>
        <begin position="589"/>
        <end position="606"/>
    </location>
</feature>
<feature type="compositionally biased region" description="Polar residues" evidence="6">
    <location>
        <begin position="1398"/>
        <end position="1418"/>
    </location>
</feature>
<feature type="compositionally biased region" description="Basic and acidic residues" evidence="6">
    <location>
        <begin position="1715"/>
        <end position="1736"/>
    </location>
</feature>